<dbReference type="PATRIC" id="fig|1208919.3.peg.423"/>
<proteinExistence type="predicted"/>
<evidence type="ECO:0000256" key="3">
    <source>
        <dbReference type="ARBA" id="ARBA00023237"/>
    </source>
</evidence>
<keyword evidence="7" id="KW-1185">Reference proteome</keyword>
<evidence type="ECO:0000256" key="4">
    <source>
        <dbReference type="SAM" id="Phobius"/>
    </source>
</evidence>
<dbReference type="PROSITE" id="PS51257">
    <property type="entry name" value="PROKAR_LIPOPROTEIN"/>
    <property type="match status" value="1"/>
</dbReference>
<gene>
    <name evidence="6" type="ORF">CDSE_0707</name>
</gene>
<name>M1M426_9PROT</name>
<keyword evidence="3" id="KW-0998">Cell outer membrane</keyword>
<keyword evidence="1" id="KW-0732">Signal</keyword>
<dbReference type="Gene3D" id="1.25.40.10">
    <property type="entry name" value="Tetratricopeptide repeat domain"/>
    <property type="match status" value="1"/>
</dbReference>
<dbReference type="EMBL" id="CP003803">
    <property type="protein sequence ID" value="AGF46985.1"/>
    <property type="molecule type" value="Genomic_DNA"/>
</dbReference>
<evidence type="ECO:0000256" key="2">
    <source>
        <dbReference type="ARBA" id="ARBA00023136"/>
    </source>
</evidence>
<feature type="transmembrane region" description="Helical" evidence="4">
    <location>
        <begin position="9"/>
        <end position="27"/>
    </location>
</feature>
<dbReference type="OrthoDB" id="9779191at2"/>
<reference evidence="6 7" key="1">
    <citation type="journal article" date="2013" name="Genome Biol. Evol.">
        <title>Genome evolution and phylogenomic analysis of candidatus kinetoplastibacterium, the betaproteobacterial endosymbionts of strigomonas and angomonas.</title>
        <authorList>
            <person name="Alves J.M."/>
            <person name="Serrano M.G."/>
            <person name="Maia da Silva F."/>
            <person name="Voegtly L.J."/>
            <person name="Matveyev A.V."/>
            <person name="Teixeira M.M."/>
            <person name="Camargo E.P."/>
            <person name="Buck G.A."/>
        </authorList>
    </citation>
    <scope>NUCLEOTIDE SEQUENCE [LARGE SCALE GENOMIC DNA]</scope>
    <source>
        <strain evidence="6 7">TCC079E</strain>
    </source>
</reference>
<evidence type="ECO:0000313" key="6">
    <source>
        <dbReference type="EMBL" id="AGF46985.1"/>
    </source>
</evidence>
<dbReference type="Pfam" id="PF13525">
    <property type="entry name" value="YfiO"/>
    <property type="match status" value="1"/>
</dbReference>
<dbReference type="InterPro" id="IPR017689">
    <property type="entry name" value="BamD"/>
</dbReference>
<dbReference type="STRING" id="1208919.CDSE_0707"/>
<dbReference type="InterPro" id="IPR011990">
    <property type="entry name" value="TPR-like_helical_dom_sf"/>
</dbReference>
<dbReference type="RefSeq" id="WP_015396396.1">
    <property type="nucleotide sequence ID" value="NC_020294.1"/>
</dbReference>
<keyword evidence="2 4" id="KW-0472">Membrane</keyword>
<evidence type="ECO:0000259" key="5">
    <source>
        <dbReference type="Pfam" id="PF13525"/>
    </source>
</evidence>
<dbReference type="KEGG" id="kde:CDSE_0707"/>
<dbReference type="InterPro" id="IPR039565">
    <property type="entry name" value="BamD-like"/>
</dbReference>
<organism evidence="6 7">
    <name type="scientific">Candidatus Kinetoplastidibacterium desouzai TCC079E</name>
    <dbReference type="NCBI Taxonomy" id="1208919"/>
    <lineage>
        <taxon>Bacteria</taxon>
        <taxon>Pseudomonadati</taxon>
        <taxon>Pseudomonadota</taxon>
        <taxon>Betaproteobacteria</taxon>
        <taxon>Candidatus Kinetoplastidibacterium</taxon>
    </lineage>
</organism>
<dbReference type="eggNOG" id="COG4105">
    <property type="taxonomic scope" value="Bacteria"/>
</dbReference>
<evidence type="ECO:0000256" key="1">
    <source>
        <dbReference type="ARBA" id="ARBA00022729"/>
    </source>
</evidence>
<keyword evidence="4" id="KW-1133">Transmembrane helix</keyword>
<feature type="domain" description="Outer membrane lipoprotein BamD-like" evidence="5">
    <location>
        <begin position="44"/>
        <end position="243"/>
    </location>
</feature>
<sequence length="245" mass="29279">MFNISRKKIIFYIIKYIFILSLTLTISSCTYNNHNSINILNESEELLYKELKKEISHKNWEKAKALGKIIKRNYPSGNIYQNTLIDMIYIYWQEGSIEDSLNNIRKFQERYPNHPKTDYILYLKGRINFTPTQSLFSKITKQKLFETDSQKMQIAYECYKELIKKFPTSIYAKEAKKLIQYTIDNIARNELYIAKYYYYKKAYLASINRANEIAHNNNYDNKYKKEAIEIITKSRKNLGINQVIQ</sequence>
<evidence type="ECO:0000313" key="7">
    <source>
        <dbReference type="Proteomes" id="UP000011547"/>
    </source>
</evidence>
<dbReference type="Proteomes" id="UP000011547">
    <property type="component" value="Chromosome"/>
</dbReference>
<dbReference type="NCBIfam" id="TIGR03302">
    <property type="entry name" value="OM_YfiO"/>
    <property type="match status" value="1"/>
</dbReference>
<keyword evidence="4" id="KW-0812">Transmembrane</keyword>
<dbReference type="HOGENOM" id="CLU_065982_0_1_4"/>
<accession>M1M426</accession>
<dbReference type="AlphaFoldDB" id="M1M426"/>
<protein>
    <submittedName>
        <fullName evidence="6">Lipoprotein</fullName>
    </submittedName>
</protein>
<keyword evidence="6" id="KW-0449">Lipoprotein</keyword>